<reference evidence="1 2" key="1">
    <citation type="submission" date="2019-03" db="EMBL/GenBank/DDBJ databases">
        <title>Genomic Encyclopedia of Type Strains, Phase III (KMG-III): the genomes of soil and plant-associated and newly described type strains.</title>
        <authorList>
            <person name="Whitman W."/>
        </authorList>
    </citation>
    <scope>NUCLEOTIDE SEQUENCE [LARGE SCALE GENOMIC DNA]</scope>
    <source>
        <strain evidence="1 2">CGMCC 1.7002</strain>
    </source>
</reference>
<comment type="caution">
    <text evidence="1">The sequence shown here is derived from an EMBL/GenBank/DDBJ whole genome shotgun (WGS) entry which is preliminary data.</text>
</comment>
<gene>
    <name evidence="1" type="ORF">ATL17_0406</name>
</gene>
<dbReference type="Proteomes" id="UP000295391">
    <property type="component" value="Unassembled WGS sequence"/>
</dbReference>
<dbReference type="AlphaFoldDB" id="A0A4R6VUY4"/>
<keyword evidence="2" id="KW-1185">Reference proteome</keyword>
<proteinExistence type="predicted"/>
<protein>
    <submittedName>
        <fullName evidence="1">Uncharacterized protein</fullName>
    </submittedName>
</protein>
<dbReference type="EMBL" id="SNYR01000001">
    <property type="protein sequence ID" value="TDQ66410.1"/>
    <property type="molecule type" value="Genomic_DNA"/>
</dbReference>
<evidence type="ECO:0000313" key="2">
    <source>
        <dbReference type="Proteomes" id="UP000295391"/>
    </source>
</evidence>
<evidence type="ECO:0000313" key="1">
    <source>
        <dbReference type="EMBL" id="TDQ66410.1"/>
    </source>
</evidence>
<name>A0A4R6VUY4_9HYPH</name>
<accession>A0A4R6VUY4</accession>
<organism evidence="1 2">
    <name type="scientific">Maritalea mobilis</name>
    <dbReference type="NCBI Taxonomy" id="483324"/>
    <lineage>
        <taxon>Bacteria</taxon>
        <taxon>Pseudomonadati</taxon>
        <taxon>Pseudomonadota</taxon>
        <taxon>Alphaproteobacteria</taxon>
        <taxon>Hyphomicrobiales</taxon>
        <taxon>Devosiaceae</taxon>
        <taxon>Maritalea</taxon>
    </lineage>
</organism>
<sequence>MARHLDMGKSVRKTIKSDLRHPIGYRLGKRSGYAGFCFDNHTGTPNSSTVCGDFYQHVVKKVLTRQKDFINNFRTLAPHKVKQTFTNQPQFNGFKHLPVSF</sequence>